<accession>A0ABS8UVS2</accession>
<dbReference type="InterPro" id="IPR000407">
    <property type="entry name" value="GDA1_CD39_NTPase"/>
</dbReference>
<evidence type="ECO:0000256" key="2">
    <source>
        <dbReference type="ARBA" id="ARBA00022801"/>
    </source>
</evidence>
<dbReference type="Gene3D" id="3.30.420.40">
    <property type="match status" value="2"/>
</dbReference>
<dbReference type="PANTHER" id="PTHR11782:SF87">
    <property type="entry name" value="APYRASE"/>
    <property type="match status" value="1"/>
</dbReference>
<keyword evidence="5" id="KW-1185">Reference proteome</keyword>
<evidence type="ECO:0000313" key="5">
    <source>
        <dbReference type="Proteomes" id="UP000823775"/>
    </source>
</evidence>
<sequence length="177" mass="20310">MSEFFMATNPGLSSYAEDPKAAANSLEPLLEGAEGAVPQELQSETPFGTWVKNQSTFHSKDQWVTILDGTQEGSYMWAAINYLLGNLGKDYKSTTATIDLGGVQFKWHMQSQRNNMKMLLKMWMENLMFNKNILCPKIIILCTQVELRFSRLQEMEVILVLWKDMMGITHMEEWTTK</sequence>
<evidence type="ECO:0000256" key="3">
    <source>
        <dbReference type="RuleBase" id="RU003833"/>
    </source>
</evidence>
<comment type="similarity">
    <text evidence="1 3">Belongs to the GDA1/CD39 NTPase family.</text>
</comment>
<reference evidence="4 5" key="1">
    <citation type="journal article" date="2021" name="BMC Genomics">
        <title>Datura genome reveals duplications of psychoactive alkaloid biosynthetic genes and high mutation rate following tissue culture.</title>
        <authorList>
            <person name="Rajewski A."/>
            <person name="Carter-House D."/>
            <person name="Stajich J."/>
            <person name="Litt A."/>
        </authorList>
    </citation>
    <scope>NUCLEOTIDE SEQUENCE [LARGE SCALE GENOMIC DNA]</scope>
    <source>
        <strain evidence="4">AR-01</strain>
    </source>
</reference>
<dbReference type="Proteomes" id="UP000823775">
    <property type="component" value="Unassembled WGS sequence"/>
</dbReference>
<dbReference type="Pfam" id="PF01150">
    <property type="entry name" value="GDA1_CD39"/>
    <property type="match status" value="2"/>
</dbReference>
<gene>
    <name evidence="4" type="primary">RROP1_2</name>
    <name evidence="4" type="ORF">HAX54_023012</name>
</gene>
<organism evidence="4 5">
    <name type="scientific">Datura stramonium</name>
    <name type="common">Jimsonweed</name>
    <name type="synonym">Common thornapple</name>
    <dbReference type="NCBI Taxonomy" id="4076"/>
    <lineage>
        <taxon>Eukaryota</taxon>
        <taxon>Viridiplantae</taxon>
        <taxon>Streptophyta</taxon>
        <taxon>Embryophyta</taxon>
        <taxon>Tracheophyta</taxon>
        <taxon>Spermatophyta</taxon>
        <taxon>Magnoliopsida</taxon>
        <taxon>eudicotyledons</taxon>
        <taxon>Gunneridae</taxon>
        <taxon>Pentapetalae</taxon>
        <taxon>asterids</taxon>
        <taxon>lamiids</taxon>
        <taxon>Solanales</taxon>
        <taxon>Solanaceae</taxon>
        <taxon>Solanoideae</taxon>
        <taxon>Datureae</taxon>
        <taxon>Datura</taxon>
    </lineage>
</organism>
<name>A0ABS8UVS2_DATST</name>
<dbReference type="EMBL" id="JACEIK010002786">
    <property type="protein sequence ID" value="MCD9638852.1"/>
    <property type="molecule type" value="Genomic_DNA"/>
</dbReference>
<dbReference type="PROSITE" id="PS01238">
    <property type="entry name" value="GDA1_CD39_NTPASE"/>
    <property type="match status" value="1"/>
</dbReference>
<dbReference type="PANTHER" id="PTHR11782">
    <property type="entry name" value="ADENOSINE/GUANOSINE DIPHOSPHATASE"/>
    <property type="match status" value="1"/>
</dbReference>
<comment type="caution">
    <text evidence="4">The sequence shown here is derived from an EMBL/GenBank/DDBJ whole genome shotgun (WGS) entry which is preliminary data.</text>
</comment>
<dbReference type="Gene3D" id="3.30.420.150">
    <property type="entry name" value="Exopolyphosphatase. Domain 2"/>
    <property type="match status" value="1"/>
</dbReference>
<evidence type="ECO:0000313" key="4">
    <source>
        <dbReference type="EMBL" id="MCD9638852.1"/>
    </source>
</evidence>
<protein>
    <submittedName>
        <fullName evidence="4">Apyrase</fullName>
    </submittedName>
</protein>
<proteinExistence type="inferred from homology"/>
<evidence type="ECO:0000256" key="1">
    <source>
        <dbReference type="ARBA" id="ARBA00009283"/>
    </source>
</evidence>
<keyword evidence="2 3" id="KW-0378">Hydrolase</keyword>